<dbReference type="PANTHER" id="PTHR12792:SF0">
    <property type="entry name" value="SEPARIN"/>
    <property type="match status" value="1"/>
</dbReference>
<evidence type="ECO:0000313" key="7">
    <source>
        <dbReference type="Proteomes" id="UP000053766"/>
    </source>
</evidence>
<keyword evidence="4" id="KW-0159">Chromosome partition</keyword>
<reference evidence="6 7" key="1">
    <citation type="submission" date="2013-11" db="EMBL/GenBank/DDBJ databases">
        <title>Draft genome of the bovine lungworm Dictyocaulus viviparus.</title>
        <authorList>
            <person name="Mitreva M."/>
        </authorList>
    </citation>
    <scope>NUCLEOTIDE SEQUENCE [LARGE SCALE GENOMIC DNA]</scope>
    <source>
        <strain evidence="6 7">HannoverDv2000</strain>
    </source>
</reference>
<accession>A0A0D8YAY4</accession>
<reference evidence="7" key="2">
    <citation type="journal article" date="2016" name="Sci. Rep.">
        <title>Dictyocaulus viviparus genome, variome and transcriptome elucidate lungworm biology and support future intervention.</title>
        <authorList>
            <person name="McNulty S.N."/>
            <person name="Strube C."/>
            <person name="Rosa B.A."/>
            <person name="Martin J.C."/>
            <person name="Tyagi R."/>
            <person name="Choi Y.J."/>
            <person name="Wang Q."/>
            <person name="Hallsworth Pepin K."/>
            <person name="Zhang X."/>
            <person name="Ozersky P."/>
            <person name="Wilson R.K."/>
            <person name="Sternberg P.W."/>
            <person name="Gasser R.B."/>
            <person name="Mitreva M."/>
        </authorList>
    </citation>
    <scope>NUCLEOTIDE SEQUENCE [LARGE SCALE GENOMIC DNA]</scope>
    <source>
        <strain evidence="7">HannoverDv2000</strain>
    </source>
</reference>
<dbReference type="GO" id="GO:0051307">
    <property type="term" value="P:meiotic chromosome separation"/>
    <property type="evidence" value="ECO:0007669"/>
    <property type="project" value="TreeGrafter"/>
</dbReference>
<comment type="catalytic activity">
    <reaction evidence="1">
        <text>All bonds known to be hydrolyzed by this endopeptidase have arginine in P1 and an acidic residue in P4. P6 is often occupied by an acidic residue or by a hydroxy-amino-acid residue, the phosphorylation of which enhances cleavage.</text>
        <dbReference type="EC" id="3.4.22.49"/>
    </reaction>
</comment>
<keyword evidence="7" id="KW-1185">Reference proteome</keyword>
<dbReference type="OrthoDB" id="10255632at2759"/>
<dbReference type="EC" id="3.4.22.49" evidence="2"/>
<keyword evidence="3" id="KW-0378">Hydrolase</keyword>
<dbReference type="GO" id="GO:0072686">
    <property type="term" value="C:mitotic spindle"/>
    <property type="evidence" value="ECO:0007669"/>
    <property type="project" value="TreeGrafter"/>
</dbReference>
<dbReference type="GO" id="GO:0005634">
    <property type="term" value="C:nucleus"/>
    <property type="evidence" value="ECO:0007669"/>
    <property type="project" value="InterPro"/>
</dbReference>
<dbReference type="AlphaFoldDB" id="A0A0D8YAY4"/>
<dbReference type="GO" id="GO:0005737">
    <property type="term" value="C:cytoplasm"/>
    <property type="evidence" value="ECO:0007669"/>
    <property type="project" value="TreeGrafter"/>
</dbReference>
<dbReference type="GO" id="GO:0004197">
    <property type="term" value="F:cysteine-type endopeptidase activity"/>
    <property type="evidence" value="ECO:0007669"/>
    <property type="project" value="InterPro"/>
</dbReference>
<protein>
    <recommendedName>
        <fullName evidence="2">separase</fullName>
        <ecNumber evidence="2">3.4.22.49</ecNumber>
    </recommendedName>
</protein>
<name>A0A0D8YAY4_DICVI</name>
<sequence length="630" mass="71070">MCETFAICVVRWLRRLEEACWNRENAALRLLREKIVQDALKICSYSSLRTVPYRLAISQLERLQNLPQRLRYDWMEDDTRTNNFMNTLARYLIPSRACRSADSNDDDKPLNSAEQKDLTKGIVDDALKEYYRYSGLLYRDWRFSLCTFLGEYATCPWLAAMMWSESTLLATRQLARHISGKFKGMTFLQPNSFQKMIRNLPADFTLVHLAMSHDGSLHLVKMHRDREPIVIPLAPKSKVESVKIMMDKIIEENTRTCNLGKVTKDAKAFWTARRAVDTDLKKLIPHVQDLLLGAAAPLLLPSFHISRKGIALAKSLISASQSFNGTQLPLSFAKELVSLATQIAKAEWVGVFERMCGILGISLRKQNIEDFHSKISLENVRFSANNFSSYVFMIICPDLTTFPWEVVPIFSDTTYVARVPSLHAFFQTLNNSKQVPMAVNIHKAFYVLDPDNNLGETQRRITNYVSKFGWYGIVGKIPSASEVTDALKQSDVFFYMGHGSGSRYFSRRAISETTINAVSVLMGCGSVRLTPLGWGMDGKCSVYDYTIAQCPSVVGCLWTVTDGEIDRYFMALVDLCFSSDTNRTLTGAEGSDGRLRLLVEAMKKAKSRCKLSYLTGAAVVSYGIPVVALE</sequence>
<dbReference type="PROSITE" id="PS51700">
    <property type="entry name" value="SEPARIN"/>
    <property type="match status" value="1"/>
</dbReference>
<evidence type="ECO:0000256" key="4">
    <source>
        <dbReference type="ARBA" id="ARBA00022829"/>
    </source>
</evidence>
<dbReference type="EMBL" id="KN716153">
    <property type="protein sequence ID" value="KJH53362.1"/>
    <property type="molecule type" value="Genomic_DNA"/>
</dbReference>
<evidence type="ECO:0000256" key="3">
    <source>
        <dbReference type="ARBA" id="ARBA00022801"/>
    </source>
</evidence>
<evidence type="ECO:0000259" key="5">
    <source>
        <dbReference type="PROSITE" id="PS51700"/>
    </source>
</evidence>
<dbReference type="Proteomes" id="UP000053766">
    <property type="component" value="Unassembled WGS sequence"/>
</dbReference>
<organism evidence="6 7">
    <name type="scientific">Dictyocaulus viviparus</name>
    <name type="common">Bovine lungworm</name>
    <dbReference type="NCBI Taxonomy" id="29172"/>
    <lineage>
        <taxon>Eukaryota</taxon>
        <taxon>Metazoa</taxon>
        <taxon>Ecdysozoa</taxon>
        <taxon>Nematoda</taxon>
        <taxon>Chromadorea</taxon>
        <taxon>Rhabditida</taxon>
        <taxon>Rhabditina</taxon>
        <taxon>Rhabditomorpha</taxon>
        <taxon>Strongyloidea</taxon>
        <taxon>Metastrongylidae</taxon>
        <taxon>Dictyocaulus</taxon>
    </lineage>
</organism>
<feature type="domain" description="Peptidase C50" evidence="5">
    <location>
        <begin position="441"/>
        <end position="535"/>
    </location>
</feature>
<proteinExistence type="predicted"/>
<dbReference type="InterPro" id="IPR005314">
    <property type="entry name" value="Peptidase_C50"/>
</dbReference>
<dbReference type="GO" id="GO:0006508">
    <property type="term" value="P:proteolysis"/>
    <property type="evidence" value="ECO:0007669"/>
    <property type="project" value="InterPro"/>
</dbReference>
<dbReference type="GO" id="GO:0005813">
    <property type="term" value="C:centrosome"/>
    <property type="evidence" value="ECO:0007669"/>
    <property type="project" value="TreeGrafter"/>
</dbReference>
<dbReference type="Pfam" id="PF03568">
    <property type="entry name" value="Separin_C"/>
    <property type="match status" value="1"/>
</dbReference>
<evidence type="ECO:0000313" key="6">
    <source>
        <dbReference type="EMBL" id="KJH53362.1"/>
    </source>
</evidence>
<gene>
    <name evidence="6" type="ORF">DICVIV_00485</name>
</gene>
<dbReference type="PANTHER" id="PTHR12792">
    <property type="entry name" value="EXTRA SPINDLE POLES 1-RELATED"/>
    <property type="match status" value="1"/>
</dbReference>
<dbReference type="InterPro" id="IPR030397">
    <property type="entry name" value="SEPARIN_core_dom"/>
</dbReference>
<dbReference type="STRING" id="29172.A0A0D8YAY4"/>
<evidence type="ECO:0000256" key="2">
    <source>
        <dbReference type="ARBA" id="ARBA00012489"/>
    </source>
</evidence>
<evidence type="ECO:0000256" key="1">
    <source>
        <dbReference type="ARBA" id="ARBA00000451"/>
    </source>
</evidence>